<dbReference type="InterPro" id="IPR050061">
    <property type="entry name" value="MurCDEF_pg_biosynth"/>
</dbReference>
<dbReference type="InterPro" id="IPR004101">
    <property type="entry name" value="Mur_ligase_C"/>
</dbReference>
<keyword evidence="5 12" id="KW-0436">Ligase</keyword>
<evidence type="ECO:0000256" key="5">
    <source>
        <dbReference type="ARBA" id="ARBA00022598"/>
    </source>
</evidence>
<dbReference type="InterPro" id="IPR013221">
    <property type="entry name" value="Mur_ligase_cen"/>
</dbReference>
<dbReference type="GO" id="GO:0005737">
    <property type="term" value="C:cytoplasm"/>
    <property type="evidence" value="ECO:0007669"/>
    <property type="project" value="UniProtKB-SubCell"/>
</dbReference>
<evidence type="ECO:0000256" key="7">
    <source>
        <dbReference type="ARBA" id="ARBA00022840"/>
    </source>
</evidence>
<evidence type="ECO:0000259" key="11">
    <source>
        <dbReference type="Pfam" id="PF08245"/>
    </source>
</evidence>
<proteinExistence type="inferred from homology"/>
<dbReference type="UniPathway" id="UPA00219"/>
<reference evidence="12" key="1">
    <citation type="submission" date="2009-10" db="EMBL/GenBank/DDBJ databases">
        <title>Diversity of trophic interactions inside an arsenic-rich microbial ecosystem.</title>
        <authorList>
            <person name="Bertin P.N."/>
            <person name="Heinrich-Salmeron A."/>
            <person name="Pelletier E."/>
            <person name="Goulhen-Chollet F."/>
            <person name="Arsene-Ploetze F."/>
            <person name="Gallien S."/>
            <person name="Calteau A."/>
            <person name="Vallenet D."/>
            <person name="Casiot C."/>
            <person name="Chane-Woon-Ming B."/>
            <person name="Giloteaux L."/>
            <person name="Barakat M."/>
            <person name="Bonnefoy V."/>
            <person name="Bruneel O."/>
            <person name="Chandler M."/>
            <person name="Cleiss J."/>
            <person name="Duran R."/>
            <person name="Elbaz-Poulichet F."/>
            <person name="Fonknechten N."/>
            <person name="Lauga B."/>
            <person name="Mornico D."/>
            <person name="Ortet P."/>
            <person name="Schaeffer C."/>
            <person name="Siguier P."/>
            <person name="Alexander Thil Smith A."/>
            <person name="Van Dorsselaer A."/>
            <person name="Weissenbach J."/>
            <person name="Medigue C."/>
            <person name="Le Paslier D."/>
        </authorList>
    </citation>
    <scope>NUCLEOTIDE SEQUENCE</scope>
</reference>
<keyword evidence="4" id="KW-0963">Cytoplasm</keyword>
<name>E6PGT9_9ZZZZ</name>
<dbReference type="PANTHER" id="PTHR43445">
    <property type="entry name" value="UDP-N-ACETYLMURAMATE--L-ALANINE LIGASE-RELATED"/>
    <property type="match status" value="1"/>
</dbReference>
<dbReference type="Gene3D" id="3.40.50.720">
    <property type="entry name" value="NAD(P)-binding Rossmann-like Domain"/>
    <property type="match status" value="1"/>
</dbReference>
<keyword evidence="7" id="KW-0067">ATP-binding</keyword>
<dbReference type="InterPro" id="IPR005758">
    <property type="entry name" value="UDP-N-AcMur_Ala_ligase_MurC"/>
</dbReference>
<evidence type="ECO:0000256" key="8">
    <source>
        <dbReference type="ARBA" id="ARBA00047833"/>
    </source>
</evidence>
<dbReference type="Pfam" id="PF01225">
    <property type="entry name" value="Mur_ligase"/>
    <property type="match status" value="1"/>
</dbReference>
<dbReference type="NCBIfam" id="TIGR01082">
    <property type="entry name" value="murC"/>
    <property type="match status" value="1"/>
</dbReference>
<dbReference type="PANTHER" id="PTHR43445:SF3">
    <property type="entry name" value="UDP-N-ACETYLMURAMATE--L-ALANINE LIGASE"/>
    <property type="match status" value="1"/>
</dbReference>
<dbReference type="GO" id="GO:0009252">
    <property type="term" value="P:peptidoglycan biosynthetic process"/>
    <property type="evidence" value="ECO:0007669"/>
    <property type="project" value="UniProtKB-UniPathway"/>
</dbReference>
<feature type="domain" description="Mur ligase C-terminal" evidence="10">
    <location>
        <begin position="311"/>
        <end position="440"/>
    </location>
</feature>
<evidence type="ECO:0000256" key="3">
    <source>
        <dbReference type="ARBA" id="ARBA00012211"/>
    </source>
</evidence>
<dbReference type="HAMAP" id="MF_00046">
    <property type="entry name" value="MurC"/>
    <property type="match status" value="1"/>
</dbReference>
<dbReference type="InterPro" id="IPR036565">
    <property type="entry name" value="Mur-like_cat_sf"/>
</dbReference>
<dbReference type="InterPro" id="IPR036615">
    <property type="entry name" value="Mur_ligase_C_dom_sf"/>
</dbReference>
<comment type="caution">
    <text evidence="12">The sequence shown here is derived from an EMBL/GenBank/DDBJ whole genome shotgun (WGS) entry which is preliminary data.</text>
</comment>
<gene>
    <name evidence="12" type="primary">murC</name>
    <name evidence="12" type="ORF">CARN1_2540</name>
</gene>
<sequence length="460" mass="48577">MTRGVRRHFIGIGGIGMSALARILLARGESVAGSDLNDSDLLDDLRAEGARVYVGHDADSLGDAEEVIVSSAIDRDNPEFCEARRRKLPVVHRGELLARLTDARDGIAICGTHGKTTTTAMLHAILRAAGIDAGLVLGGIDPQLGRNAVDGSSPWFVCEADESDGSFALLQPRIAAINNIENDHLNSDDELPRLIDAFGEFFGRLPADGAAIVGIDNANAASLATKPRAARTVTFGTSALADVTAANVLFAGLSTQFDLVVGGERRGAVTLNVPGAINVLNALAAIAVAGEVGVPFSAIVAGLRDFRGVRRRFDILARGQRLTVVDDYAHHPTAVRATIAAARNYHSGPLVVAFQPHRYSRTGYLARDFAEALRGADRVYLAPIYAASEAPIPGISERSIGDRLGEHGVDVRYVARVEELVERIEEESVPGTLVLMLGAGSITHSAARLAARAMPAAALR</sequence>
<dbReference type="Gene3D" id="3.90.190.20">
    <property type="entry name" value="Mur ligase, C-terminal domain"/>
    <property type="match status" value="1"/>
</dbReference>
<evidence type="ECO:0000259" key="9">
    <source>
        <dbReference type="Pfam" id="PF01225"/>
    </source>
</evidence>
<evidence type="ECO:0000256" key="6">
    <source>
        <dbReference type="ARBA" id="ARBA00022741"/>
    </source>
</evidence>
<dbReference type="AlphaFoldDB" id="E6PGT9"/>
<accession>E6PGT9</accession>
<evidence type="ECO:0000256" key="4">
    <source>
        <dbReference type="ARBA" id="ARBA00022490"/>
    </source>
</evidence>
<dbReference type="SUPFAM" id="SSF53623">
    <property type="entry name" value="MurD-like peptide ligases, catalytic domain"/>
    <property type="match status" value="1"/>
</dbReference>
<protein>
    <recommendedName>
        <fullName evidence="3">UDP-N-acetylmuramate--L-alanine ligase</fullName>
        <ecNumber evidence="3">6.3.2.8</ecNumber>
    </recommendedName>
</protein>
<dbReference type="Gene3D" id="3.40.1190.10">
    <property type="entry name" value="Mur-like, catalytic domain"/>
    <property type="match status" value="1"/>
</dbReference>
<keyword evidence="6" id="KW-0547">Nucleotide-binding</keyword>
<dbReference type="EC" id="6.3.2.8" evidence="3"/>
<dbReference type="GO" id="GO:0005524">
    <property type="term" value="F:ATP binding"/>
    <property type="evidence" value="ECO:0007669"/>
    <property type="project" value="UniProtKB-KW"/>
</dbReference>
<dbReference type="SUPFAM" id="SSF53244">
    <property type="entry name" value="MurD-like peptide ligases, peptide-binding domain"/>
    <property type="match status" value="1"/>
</dbReference>
<dbReference type="Pfam" id="PF02875">
    <property type="entry name" value="Mur_ligase_C"/>
    <property type="match status" value="1"/>
</dbReference>
<dbReference type="EMBL" id="CABL01000014">
    <property type="protein sequence ID" value="CBH75677.1"/>
    <property type="molecule type" value="Genomic_DNA"/>
</dbReference>
<dbReference type="SUPFAM" id="SSF51984">
    <property type="entry name" value="MurCD N-terminal domain"/>
    <property type="match status" value="1"/>
</dbReference>
<feature type="domain" description="Mur ligase central" evidence="11">
    <location>
        <begin position="109"/>
        <end position="289"/>
    </location>
</feature>
<dbReference type="InterPro" id="IPR000713">
    <property type="entry name" value="Mur_ligase_N"/>
</dbReference>
<comment type="subcellular location">
    <subcellularLocation>
        <location evidence="1">Cytoplasm</location>
    </subcellularLocation>
</comment>
<evidence type="ECO:0000256" key="1">
    <source>
        <dbReference type="ARBA" id="ARBA00004496"/>
    </source>
</evidence>
<organism evidence="12">
    <name type="scientific">mine drainage metagenome</name>
    <dbReference type="NCBI Taxonomy" id="410659"/>
    <lineage>
        <taxon>unclassified sequences</taxon>
        <taxon>metagenomes</taxon>
        <taxon>ecological metagenomes</taxon>
    </lineage>
</organism>
<evidence type="ECO:0000256" key="2">
    <source>
        <dbReference type="ARBA" id="ARBA00004752"/>
    </source>
</evidence>
<comment type="catalytic activity">
    <reaction evidence="8">
        <text>UDP-N-acetyl-alpha-D-muramate + L-alanine + ATP = UDP-N-acetyl-alpha-D-muramoyl-L-alanine + ADP + phosphate + H(+)</text>
        <dbReference type="Rhea" id="RHEA:23372"/>
        <dbReference type="ChEBI" id="CHEBI:15378"/>
        <dbReference type="ChEBI" id="CHEBI:30616"/>
        <dbReference type="ChEBI" id="CHEBI:43474"/>
        <dbReference type="ChEBI" id="CHEBI:57972"/>
        <dbReference type="ChEBI" id="CHEBI:70757"/>
        <dbReference type="ChEBI" id="CHEBI:83898"/>
        <dbReference type="ChEBI" id="CHEBI:456216"/>
        <dbReference type="EC" id="6.3.2.8"/>
    </reaction>
</comment>
<evidence type="ECO:0000313" key="12">
    <source>
        <dbReference type="EMBL" id="CBH75677.1"/>
    </source>
</evidence>
<evidence type="ECO:0000259" key="10">
    <source>
        <dbReference type="Pfam" id="PF02875"/>
    </source>
</evidence>
<comment type="pathway">
    <text evidence="2">Cell wall biogenesis; peptidoglycan biosynthesis.</text>
</comment>
<dbReference type="Pfam" id="PF08245">
    <property type="entry name" value="Mur_ligase_M"/>
    <property type="match status" value="1"/>
</dbReference>
<feature type="domain" description="Mur ligase N-terminal catalytic" evidence="9">
    <location>
        <begin position="8"/>
        <end position="103"/>
    </location>
</feature>
<dbReference type="GO" id="GO:0008763">
    <property type="term" value="F:UDP-N-acetylmuramate-L-alanine ligase activity"/>
    <property type="evidence" value="ECO:0007669"/>
    <property type="project" value="UniProtKB-EC"/>
</dbReference>